<dbReference type="SUPFAM" id="SSF56954">
    <property type="entry name" value="Outer membrane efflux proteins (OEP)"/>
    <property type="match status" value="2"/>
</dbReference>
<keyword evidence="4" id="KW-1185">Reference proteome</keyword>
<dbReference type="RefSeq" id="WP_145244295.1">
    <property type="nucleotide sequence ID" value="NZ_CP036273.1"/>
</dbReference>
<gene>
    <name evidence="3" type="ORF">ETAA1_61150</name>
</gene>
<accession>A0A517Y312</accession>
<dbReference type="Gene3D" id="1.20.1600.10">
    <property type="entry name" value="Outer membrane efflux proteins (OEP)"/>
    <property type="match status" value="2"/>
</dbReference>
<organism evidence="3 4">
    <name type="scientific">Urbifossiella limnaea</name>
    <dbReference type="NCBI Taxonomy" id="2528023"/>
    <lineage>
        <taxon>Bacteria</taxon>
        <taxon>Pseudomonadati</taxon>
        <taxon>Planctomycetota</taxon>
        <taxon>Planctomycetia</taxon>
        <taxon>Gemmatales</taxon>
        <taxon>Gemmataceae</taxon>
        <taxon>Urbifossiella</taxon>
    </lineage>
</organism>
<sequence length="394" mass="41079" precursor="true">MRRGATSYACLLLIAAGCHHARQCSPHAHAPVELPTAARQPVAVDATAVSGATTPARPATVRRLTAEECRALAAQNAPFADDLDKHPGNSGPSHPRLHPKKADKAACARLVRGYAADELRNRAAGDALDDFYKLARAEAQFDLLVAARAEVAARLAEADAAAKHGLRDRGDPLRVQLHEFDAQLGQLGGGIGALNASLRGRLALDAADPMPLGPADPLRVRGEDVDAAEAVRTALHYRPDLNFLRALIGCRDGSDSGLSQQALTSLNPLLAAASGHPLLALLSALCGKDDGSGDRLASALAGRERQAEAEVRAAVATLHGHRAAVGARAAAVTDAAARVADLEKQAAAGQSVLAELTAARLELLKARGALLEAASDWHRAEARLRQAMGTLVRE</sequence>
<evidence type="ECO:0008006" key="5">
    <source>
        <dbReference type="Google" id="ProtNLM"/>
    </source>
</evidence>
<evidence type="ECO:0000313" key="3">
    <source>
        <dbReference type="EMBL" id="QDU24102.1"/>
    </source>
</evidence>
<dbReference type="AlphaFoldDB" id="A0A517Y312"/>
<dbReference type="KEGG" id="uli:ETAA1_61150"/>
<feature type="chain" id="PRO_5022163604" description="TolC family protein" evidence="2">
    <location>
        <begin position="22"/>
        <end position="394"/>
    </location>
</feature>
<dbReference type="OrthoDB" id="295407at2"/>
<evidence type="ECO:0000313" key="4">
    <source>
        <dbReference type="Proteomes" id="UP000319576"/>
    </source>
</evidence>
<evidence type="ECO:0000256" key="1">
    <source>
        <dbReference type="SAM" id="MobiDB-lite"/>
    </source>
</evidence>
<feature type="region of interest" description="Disordered" evidence="1">
    <location>
        <begin position="78"/>
        <end position="102"/>
    </location>
</feature>
<dbReference type="PROSITE" id="PS51257">
    <property type="entry name" value="PROKAR_LIPOPROTEIN"/>
    <property type="match status" value="1"/>
</dbReference>
<dbReference type="GO" id="GO:0015562">
    <property type="term" value="F:efflux transmembrane transporter activity"/>
    <property type="evidence" value="ECO:0007669"/>
    <property type="project" value="InterPro"/>
</dbReference>
<protein>
    <recommendedName>
        <fullName evidence="5">TolC family protein</fullName>
    </recommendedName>
</protein>
<dbReference type="Proteomes" id="UP000319576">
    <property type="component" value="Chromosome"/>
</dbReference>
<reference evidence="3 4" key="1">
    <citation type="submission" date="2019-02" db="EMBL/GenBank/DDBJ databases">
        <title>Deep-cultivation of Planctomycetes and their phenomic and genomic characterization uncovers novel biology.</title>
        <authorList>
            <person name="Wiegand S."/>
            <person name="Jogler M."/>
            <person name="Boedeker C."/>
            <person name="Pinto D."/>
            <person name="Vollmers J."/>
            <person name="Rivas-Marin E."/>
            <person name="Kohn T."/>
            <person name="Peeters S.H."/>
            <person name="Heuer A."/>
            <person name="Rast P."/>
            <person name="Oberbeckmann S."/>
            <person name="Bunk B."/>
            <person name="Jeske O."/>
            <person name="Meyerdierks A."/>
            <person name="Storesund J.E."/>
            <person name="Kallscheuer N."/>
            <person name="Luecker S."/>
            <person name="Lage O.M."/>
            <person name="Pohl T."/>
            <person name="Merkel B.J."/>
            <person name="Hornburger P."/>
            <person name="Mueller R.-W."/>
            <person name="Bruemmer F."/>
            <person name="Labrenz M."/>
            <person name="Spormann A.M."/>
            <person name="Op den Camp H."/>
            <person name="Overmann J."/>
            <person name="Amann R."/>
            <person name="Jetten M.S.M."/>
            <person name="Mascher T."/>
            <person name="Medema M.H."/>
            <person name="Devos D.P."/>
            <person name="Kaster A.-K."/>
            <person name="Ovreas L."/>
            <person name="Rohde M."/>
            <person name="Galperin M.Y."/>
            <person name="Jogler C."/>
        </authorList>
    </citation>
    <scope>NUCLEOTIDE SEQUENCE [LARGE SCALE GENOMIC DNA]</scope>
    <source>
        <strain evidence="3 4">ETA_A1</strain>
    </source>
</reference>
<evidence type="ECO:0000256" key="2">
    <source>
        <dbReference type="SAM" id="SignalP"/>
    </source>
</evidence>
<keyword evidence="2" id="KW-0732">Signal</keyword>
<feature type="signal peptide" evidence="2">
    <location>
        <begin position="1"/>
        <end position="21"/>
    </location>
</feature>
<proteinExistence type="predicted"/>
<name>A0A517Y312_9BACT</name>
<dbReference type="EMBL" id="CP036273">
    <property type="protein sequence ID" value="QDU24102.1"/>
    <property type="molecule type" value="Genomic_DNA"/>
</dbReference>